<protein>
    <submittedName>
        <fullName evidence="3">Uncharacterized protein LOC118427562 isoform X2</fullName>
    </submittedName>
</protein>
<dbReference type="AlphaFoldDB" id="A0A9J7M2C1"/>
<keyword evidence="2" id="KW-1185">Reference proteome</keyword>
<dbReference type="Proteomes" id="UP000001554">
    <property type="component" value="Chromosome 12"/>
</dbReference>
<feature type="compositionally biased region" description="Polar residues" evidence="1">
    <location>
        <begin position="374"/>
        <end position="390"/>
    </location>
</feature>
<reference evidence="2" key="1">
    <citation type="journal article" date="2020" name="Nat. Ecol. Evol.">
        <title>Deeply conserved synteny resolves early events in vertebrate evolution.</title>
        <authorList>
            <person name="Simakov O."/>
            <person name="Marletaz F."/>
            <person name="Yue J.X."/>
            <person name="O'Connell B."/>
            <person name="Jenkins J."/>
            <person name="Brandt A."/>
            <person name="Calef R."/>
            <person name="Tung C.H."/>
            <person name="Huang T.K."/>
            <person name="Schmutz J."/>
            <person name="Satoh N."/>
            <person name="Yu J.K."/>
            <person name="Putnam N.H."/>
            <person name="Green R.E."/>
            <person name="Rokhsar D.S."/>
        </authorList>
    </citation>
    <scope>NUCLEOTIDE SEQUENCE [LARGE SCALE GENOMIC DNA]</scope>
    <source>
        <strain evidence="2">S238N-H82</strain>
    </source>
</reference>
<accession>A0A9J7M2C1</accession>
<feature type="compositionally biased region" description="Basic residues" evidence="1">
    <location>
        <begin position="393"/>
        <end position="403"/>
    </location>
</feature>
<sequence>MLLSHAAQRKDLGRTWTASAVVLLPIHSSTAMDKRPSVILPTPMTSKNGYNQSYEDLRRRLCKPISSSVKGACSRAREEQHQQQFLSPTIVDTRSITQEEFNKMAAVSTGKVTKGRDRSSSQPREFLHAGQVFLTQNNMNTGFAFASSAPFLKNVSSYEKHPPESIQESLASLKKGLVDYLSRAKTTKEKGLTEAERPKVSVEAAWQSWSQNGRVRGKPFSCSTKGAVVPAATIKPLPSTARNDDVIEYHVASKPQPYPGPRTIHKKPNAELEEIKPMDLSRAGKDNYKTPCSDNQASLKEKIHDLKEKILETEKCLQNMEDDGSEFSQQQQPIDLTVIKKPKHVDPTPYSTTDLINKKEDCLDNSVKAKRSLRASTKTNTLATENSFLQDKNRKRKRKRSHTGKASVKSDGLTTLPDSRSTPEQVATTGVPIQRNTKHIGNNGIYNSKVQYNESMQSLDKSDCPTAGKRGRLDEMVQALSKRLHDAHYPWYGLDYR</sequence>
<feature type="region of interest" description="Disordered" evidence="1">
    <location>
        <begin position="373"/>
        <end position="428"/>
    </location>
</feature>
<evidence type="ECO:0000256" key="1">
    <source>
        <dbReference type="SAM" id="MobiDB-lite"/>
    </source>
</evidence>
<gene>
    <name evidence="3" type="primary">LOC118427562</name>
</gene>
<reference evidence="3" key="2">
    <citation type="submission" date="2025-08" db="UniProtKB">
        <authorList>
            <consortium name="RefSeq"/>
        </authorList>
    </citation>
    <scope>IDENTIFICATION</scope>
    <source>
        <strain evidence="3">S238N-H82</strain>
        <tissue evidence="3">Testes</tissue>
    </source>
</reference>
<evidence type="ECO:0000313" key="2">
    <source>
        <dbReference type="Proteomes" id="UP000001554"/>
    </source>
</evidence>
<evidence type="ECO:0000313" key="3">
    <source>
        <dbReference type="RefSeq" id="XP_035693292.1"/>
    </source>
</evidence>
<dbReference type="RefSeq" id="XP_035693292.1">
    <property type="nucleotide sequence ID" value="XM_035837399.1"/>
</dbReference>
<dbReference type="GeneID" id="118427562"/>
<organism evidence="2 3">
    <name type="scientific">Branchiostoma floridae</name>
    <name type="common">Florida lancelet</name>
    <name type="synonym">Amphioxus</name>
    <dbReference type="NCBI Taxonomy" id="7739"/>
    <lineage>
        <taxon>Eukaryota</taxon>
        <taxon>Metazoa</taxon>
        <taxon>Chordata</taxon>
        <taxon>Cephalochordata</taxon>
        <taxon>Leptocardii</taxon>
        <taxon>Amphioxiformes</taxon>
        <taxon>Branchiostomatidae</taxon>
        <taxon>Branchiostoma</taxon>
    </lineage>
</organism>
<name>A0A9J7M2C1_BRAFL</name>
<feature type="compositionally biased region" description="Polar residues" evidence="1">
    <location>
        <begin position="412"/>
        <end position="428"/>
    </location>
</feature>
<proteinExistence type="predicted"/>